<organism evidence="1 2">
    <name type="scientific">Clostridium beijerinckii</name>
    <name type="common">Clostridium MP</name>
    <dbReference type="NCBI Taxonomy" id="1520"/>
    <lineage>
        <taxon>Bacteria</taxon>
        <taxon>Bacillati</taxon>
        <taxon>Bacillota</taxon>
        <taxon>Clostridia</taxon>
        <taxon>Eubacteriales</taxon>
        <taxon>Clostridiaceae</taxon>
        <taxon>Clostridium</taxon>
    </lineage>
</organism>
<dbReference type="Proteomes" id="UP000190973">
    <property type="component" value="Unassembled WGS sequence"/>
</dbReference>
<evidence type="ECO:0000313" key="1">
    <source>
        <dbReference type="EMBL" id="OOM62324.1"/>
    </source>
</evidence>
<dbReference type="RefSeq" id="WP_077838502.1">
    <property type="nucleotide sequence ID" value="NZ_JABTAE010000001.1"/>
</dbReference>
<dbReference type="EMBL" id="LZZI01000025">
    <property type="protein sequence ID" value="OOM62324.1"/>
    <property type="molecule type" value="Genomic_DNA"/>
</dbReference>
<dbReference type="AlphaFoldDB" id="A0A1S8SAD3"/>
<comment type="caution">
    <text evidence="1">The sequence shown here is derived from an EMBL/GenBank/DDBJ whole genome shotgun (WGS) entry which is preliminary data.</text>
</comment>
<protein>
    <submittedName>
        <fullName evidence="1">Uncharacterized protein</fullName>
    </submittedName>
</protein>
<proteinExistence type="predicted"/>
<reference evidence="1 2" key="1">
    <citation type="submission" date="2016-05" db="EMBL/GenBank/DDBJ databases">
        <title>Microbial solvent formation.</title>
        <authorList>
            <person name="Poehlein A."/>
            <person name="Montoya Solano J.D."/>
            <person name="Flitsch S."/>
            <person name="Krabben P."/>
            <person name="Duerre P."/>
            <person name="Daniel R."/>
        </authorList>
    </citation>
    <scope>NUCLEOTIDE SEQUENCE [LARGE SCALE GENOMIC DNA]</scope>
    <source>
        <strain evidence="1 2">DSM 53</strain>
    </source>
</reference>
<evidence type="ECO:0000313" key="2">
    <source>
        <dbReference type="Proteomes" id="UP000190973"/>
    </source>
</evidence>
<gene>
    <name evidence="1" type="ORF">CLBCK_18620</name>
</gene>
<sequence>MSRNNLREVEVLDTNQKVEYIAYFHGFYTQTYSLDNRNDLRVIVELESGELRIKSIYDIRFIN</sequence>
<accession>A0A1S8SAD3</accession>
<name>A0A1S8SAD3_CLOBE</name>